<name>A0A426XDH9_ENSVE</name>
<dbReference type="GO" id="GO:0019722">
    <property type="term" value="P:calcium-mediated signaling"/>
    <property type="evidence" value="ECO:0007669"/>
    <property type="project" value="TreeGrafter"/>
</dbReference>
<comment type="similarity">
    <text evidence="1">Belongs to the plant rapid alkalinization factor (RALF) family.</text>
</comment>
<keyword evidence="2" id="KW-0372">Hormone</keyword>
<comment type="caution">
    <text evidence="6">The sequence shown here is derived from an EMBL/GenBank/DDBJ whole genome shotgun (WGS) entry which is preliminary data.</text>
</comment>
<evidence type="ECO:0000256" key="2">
    <source>
        <dbReference type="ARBA" id="ARBA00022702"/>
    </source>
</evidence>
<evidence type="ECO:0000313" key="6">
    <source>
        <dbReference type="EMBL" id="RRT37529.1"/>
    </source>
</evidence>
<dbReference type="GO" id="GO:0005179">
    <property type="term" value="F:hormone activity"/>
    <property type="evidence" value="ECO:0007669"/>
    <property type="project" value="UniProtKB-KW"/>
</dbReference>
<evidence type="ECO:0000313" key="7">
    <source>
        <dbReference type="Proteomes" id="UP000287651"/>
    </source>
</evidence>
<evidence type="ECO:0000256" key="1">
    <source>
        <dbReference type="ARBA" id="ARBA00009178"/>
    </source>
</evidence>
<gene>
    <name evidence="6" type="ORF">B296_00038976</name>
</gene>
<evidence type="ECO:0000256" key="5">
    <source>
        <dbReference type="SAM" id="SignalP"/>
    </source>
</evidence>
<evidence type="ECO:0008006" key="8">
    <source>
        <dbReference type="Google" id="ProtNLM"/>
    </source>
</evidence>
<dbReference type="EMBL" id="AMZH03022190">
    <property type="protein sequence ID" value="RRT37529.1"/>
    <property type="molecule type" value="Genomic_DNA"/>
</dbReference>
<dbReference type="InterPro" id="IPR008801">
    <property type="entry name" value="RALF"/>
</dbReference>
<dbReference type="PANTHER" id="PTHR33136:SF13">
    <property type="entry name" value="OS10G0328900 PROTEIN"/>
    <property type="match status" value="1"/>
</dbReference>
<feature type="signal peptide" evidence="5">
    <location>
        <begin position="1"/>
        <end position="23"/>
    </location>
</feature>
<keyword evidence="3 5" id="KW-0732">Signal</keyword>
<evidence type="ECO:0000256" key="4">
    <source>
        <dbReference type="ARBA" id="ARBA00023157"/>
    </source>
</evidence>
<protein>
    <recommendedName>
        <fullName evidence="8">Rapid alkalinization factor 1</fullName>
    </recommendedName>
</protein>
<reference evidence="6 7" key="1">
    <citation type="journal article" date="2014" name="Agronomy (Basel)">
        <title>A Draft Genome Sequence for Ensete ventricosum, the Drought-Tolerant Tree Against Hunger.</title>
        <authorList>
            <person name="Harrison J."/>
            <person name="Moore K.A."/>
            <person name="Paszkiewicz K."/>
            <person name="Jones T."/>
            <person name="Grant M."/>
            <person name="Ambacheew D."/>
            <person name="Muzemil S."/>
            <person name="Studholme D.J."/>
        </authorList>
    </citation>
    <scope>NUCLEOTIDE SEQUENCE [LARGE SCALE GENOMIC DNA]</scope>
</reference>
<organism evidence="6 7">
    <name type="scientific">Ensete ventricosum</name>
    <name type="common">Abyssinian banana</name>
    <name type="synonym">Musa ensete</name>
    <dbReference type="NCBI Taxonomy" id="4639"/>
    <lineage>
        <taxon>Eukaryota</taxon>
        <taxon>Viridiplantae</taxon>
        <taxon>Streptophyta</taxon>
        <taxon>Embryophyta</taxon>
        <taxon>Tracheophyta</taxon>
        <taxon>Spermatophyta</taxon>
        <taxon>Magnoliopsida</taxon>
        <taxon>Liliopsida</taxon>
        <taxon>Zingiberales</taxon>
        <taxon>Musaceae</taxon>
        <taxon>Ensete</taxon>
    </lineage>
</organism>
<dbReference type="GO" id="GO:0009506">
    <property type="term" value="C:plasmodesma"/>
    <property type="evidence" value="ECO:0007669"/>
    <property type="project" value="TreeGrafter"/>
</dbReference>
<keyword evidence="4" id="KW-1015">Disulfide bond</keyword>
<feature type="chain" id="PRO_5019504870" description="Rapid alkalinization factor 1" evidence="5">
    <location>
        <begin position="24"/>
        <end position="115"/>
    </location>
</feature>
<dbReference type="Pfam" id="PF05498">
    <property type="entry name" value="RALF"/>
    <property type="match status" value="1"/>
</dbReference>
<evidence type="ECO:0000256" key="3">
    <source>
        <dbReference type="ARBA" id="ARBA00022729"/>
    </source>
</evidence>
<proteinExistence type="inferred from homology"/>
<dbReference type="AlphaFoldDB" id="A0A426XDH9"/>
<accession>A0A426XDH9</accession>
<dbReference type="PANTHER" id="PTHR33136">
    <property type="entry name" value="RAPID ALKALINIZATION FACTOR-LIKE"/>
    <property type="match status" value="1"/>
</dbReference>
<dbReference type="Proteomes" id="UP000287651">
    <property type="component" value="Unassembled WGS sequence"/>
</dbReference>
<sequence>MVRPTRSSLLLVALLLLAAAATANEGGGGGVPLAWIPSLSGCRGTVTECLAGEQFDLGAEVTRRMLATSNYVSYGALKRDTTPCSRRGASYYNCRPGAQANPYSRSCSSIAQCRG</sequence>